<gene>
    <name evidence="2" type="primary">LOC141413739</name>
</gene>
<reference evidence="2" key="1">
    <citation type="submission" date="2025-08" db="UniProtKB">
        <authorList>
            <consortium name="RefSeq"/>
        </authorList>
    </citation>
    <scope>IDENTIFICATION</scope>
</reference>
<sequence length="315" mass="34592">MASGAAAPLPVVSGREASASVPSVRRCRGRELSPPGPCSLCGSDRTQVLPSQLNMVEFHWDPTKRIPSSCRSIASALSSHLRKKVERMVSLSTSRLTPSSSVTRGFHLRTCILLALSSKYLRPCSSPSITLDTSQCSPAKAPKSMELKYSHLDSKWNLILSHHLGMMPAPGTGCVGEDLVEKQEAAAPTLRHAPEYAMWLRRAKIRTFAQITSAFHPSGEWVGVGCSDETTWFEDKSSSNRTIYPSISVPAQSLTGIGILTVLRALHRPLYSSLCSQSHWKVGKGKQNSWERLTRNNSWEKKGGSQNGKHRKAEW</sequence>
<evidence type="ECO:0000313" key="1">
    <source>
        <dbReference type="Proteomes" id="UP001732720"/>
    </source>
</evidence>
<dbReference type="Proteomes" id="UP001732720">
    <property type="component" value="Chromosome 11"/>
</dbReference>
<proteinExistence type="predicted"/>
<keyword evidence="1" id="KW-1185">Reference proteome</keyword>
<accession>A0AC58KAW2</accession>
<organism evidence="1 2">
    <name type="scientific">Castor canadensis</name>
    <name type="common">American beaver</name>
    <dbReference type="NCBI Taxonomy" id="51338"/>
    <lineage>
        <taxon>Eukaryota</taxon>
        <taxon>Metazoa</taxon>
        <taxon>Chordata</taxon>
        <taxon>Craniata</taxon>
        <taxon>Vertebrata</taxon>
        <taxon>Euteleostomi</taxon>
        <taxon>Mammalia</taxon>
        <taxon>Eutheria</taxon>
        <taxon>Euarchontoglires</taxon>
        <taxon>Glires</taxon>
        <taxon>Rodentia</taxon>
        <taxon>Castorimorpha</taxon>
        <taxon>Castoridae</taxon>
        <taxon>Castor</taxon>
    </lineage>
</organism>
<dbReference type="RefSeq" id="XP_073901981.1">
    <property type="nucleotide sequence ID" value="XM_074045880.1"/>
</dbReference>
<name>A0AC58KAW2_CASCN</name>
<evidence type="ECO:0000313" key="2">
    <source>
        <dbReference type="RefSeq" id="XP_073901981.1"/>
    </source>
</evidence>
<protein>
    <submittedName>
        <fullName evidence="2">Uncharacterized protein isoform X1</fullName>
    </submittedName>
</protein>